<dbReference type="AlphaFoldDB" id="M8CDI9"/>
<sequence>MAPPRAVRLLHHQLQEDEDDADEMLRVARRRLSSSLSWRPVATVGARGPLAGAGGPGRDDDDGPAGC</sequence>
<dbReference type="EnsemblPlants" id="EMT21206">
    <property type="protein sequence ID" value="EMT21206"/>
    <property type="gene ID" value="F775_43842"/>
</dbReference>
<reference evidence="1" key="1">
    <citation type="submission" date="2015-06" db="UniProtKB">
        <authorList>
            <consortium name="EnsemblPlants"/>
        </authorList>
    </citation>
    <scope>IDENTIFICATION</scope>
</reference>
<protein>
    <submittedName>
        <fullName evidence="1">Uncharacterized protein</fullName>
    </submittedName>
</protein>
<proteinExistence type="predicted"/>
<organism evidence="1">
    <name type="scientific">Aegilops tauschii</name>
    <name type="common">Tausch's goatgrass</name>
    <name type="synonym">Aegilops squarrosa</name>
    <dbReference type="NCBI Taxonomy" id="37682"/>
    <lineage>
        <taxon>Eukaryota</taxon>
        <taxon>Viridiplantae</taxon>
        <taxon>Streptophyta</taxon>
        <taxon>Embryophyta</taxon>
        <taxon>Tracheophyta</taxon>
        <taxon>Spermatophyta</taxon>
        <taxon>Magnoliopsida</taxon>
        <taxon>Liliopsida</taxon>
        <taxon>Poales</taxon>
        <taxon>Poaceae</taxon>
        <taxon>BOP clade</taxon>
        <taxon>Pooideae</taxon>
        <taxon>Triticodae</taxon>
        <taxon>Triticeae</taxon>
        <taxon>Triticinae</taxon>
        <taxon>Aegilops</taxon>
    </lineage>
</organism>
<name>M8CDI9_AEGTA</name>
<evidence type="ECO:0000313" key="1">
    <source>
        <dbReference type="EnsemblPlants" id="EMT21206"/>
    </source>
</evidence>
<accession>M8CDI9</accession>